<name>A3MU48_PYRCJ</name>
<dbReference type="HOGENOM" id="CLU_084123_0_0_2"/>
<reference evidence="1" key="1">
    <citation type="submission" date="2007-02" db="EMBL/GenBank/DDBJ databases">
        <title>Complete sequence of Pyrobaculum calidifontis JCM 11548.</title>
        <authorList>
            <consortium name="US DOE Joint Genome Institute"/>
            <person name="Copeland A."/>
            <person name="Lucas S."/>
            <person name="Lapidus A."/>
            <person name="Barry K."/>
            <person name="Glavina del Rio T."/>
            <person name="Dalin E."/>
            <person name="Tice H."/>
            <person name="Pitluck S."/>
            <person name="Chain P."/>
            <person name="Malfatti S."/>
            <person name="Shin M."/>
            <person name="Vergez L."/>
            <person name="Schmutz J."/>
            <person name="Larimer F."/>
            <person name="Land M."/>
            <person name="Hauser L."/>
            <person name="Kyrpides N."/>
            <person name="Mikhailova N."/>
            <person name="Cozen A.E."/>
            <person name="Fitz-Gibbon S.T."/>
            <person name="House C.H."/>
            <person name="Saltikov C."/>
            <person name="Lowe T.M."/>
            <person name="Richardson P."/>
        </authorList>
    </citation>
    <scope>NUCLEOTIDE SEQUENCE [LARGE SCALE GENOMIC DNA]</scope>
    <source>
        <strain evidence="1">JCM 11548</strain>
    </source>
</reference>
<keyword evidence="2" id="KW-1185">Reference proteome</keyword>
<protein>
    <recommendedName>
        <fullName evidence="3">PaREP5ab</fullName>
    </recommendedName>
</protein>
<dbReference type="KEGG" id="pcl:Pcal_0739"/>
<evidence type="ECO:0000313" key="2">
    <source>
        <dbReference type="Proteomes" id="UP000001431"/>
    </source>
</evidence>
<evidence type="ECO:0000313" key="1">
    <source>
        <dbReference type="EMBL" id="ABO08165.1"/>
    </source>
</evidence>
<dbReference type="Proteomes" id="UP000001431">
    <property type="component" value="Chromosome"/>
</dbReference>
<dbReference type="OrthoDB" id="28506at2157"/>
<proteinExistence type="predicted"/>
<dbReference type="EMBL" id="CP000561">
    <property type="protein sequence ID" value="ABO08165.1"/>
    <property type="molecule type" value="Genomic_DNA"/>
</dbReference>
<organism evidence="1 2">
    <name type="scientific">Pyrobaculum calidifontis (strain DSM 21063 / JCM 11548 / VA1)</name>
    <dbReference type="NCBI Taxonomy" id="410359"/>
    <lineage>
        <taxon>Archaea</taxon>
        <taxon>Thermoproteota</taxon>
        <taxon>Thermoprotei</taxon>
        <taxon>Thermoproteales</taxon>
        <taxon>Thermoproteaceae</taxon>
        <taxon>Pyrobaculum</taxon>
    </lineage>
</organism>
<evidence type="ECO:0008006" key="3">
    <source>
        <dbReference type="Google" id="ProtNLM"/>
    </source>
</evidence>
<accession>A3MU48</accession>
<gene>
    <name evidence="1" type="ordered locus">Pcal_0739</name>
</gene>
<dbReference type="Gene3D" id="3.90.20.10">
    <property type="match status" value="1"/>
</dbReference>
<dbReference type="STRING" id="410359.Pcal_0739"/>
<dbReference type="AlphaFoldDB" id="A3MU48"/>
<dbReference type="RefSeq" id="WP_011849423.1">
    <property type="nucleotide sequence ID" value="NC_009073.1"/>
</dbReference>
<dbReference type="GeneID" id="4908728"/>
<sequence length="194" mass="22563">MSVELLLTAIGTIGAVAASTASLAYWLGRKFAEIEKKFEYVDKKFEEIDKRFERIDKRFEEMDKKLGEVIKSILELEGRFDELAQATRDQFEFFAEFLGFRGVLEARDVDFVKGELARLARLNPLTEEELRRIRELVEKEELTLEEADELRELARKFVKEHGDRPGAWKLLIYASIMRGIALRKRGQREGSRTS</sequence>
<dbReference type="eggNOG" id="arCOG03876">
    <property type="taxonomic scope" value="Archaea"/>
</dbReference>